<organism evidence="1 2">
    <name type="scientific">candidate division WWE3 bacterium CG_4_10_14_0_2_um_filter_42_7</name>
    <dbReference type="NCBI Taxonomy" id="1975073"/>
    <lineage>
        <taxon>Bacteria</taxon>
        <taxon>Katanobacteria</taxon>
    </lineage>
</organism>
<name>A0A2M7TCK5_UNCKA</name>
<comment type="caution">
    <text evidence="1">The sequence shown here is derived from an EMBL/GenBank/DDBJ whole genome shotgun (WGS) entry which is preliminary data.</text>
</comment>
<dbReference type="Pfam" id="PF05635">
    <property type="entry name" value="23S_rRNA_IVP"/>
    <property type="match status" value="1"/>
</dbReference>
<dbReference type="SUPFAM" id="SSF158446">
    <property type="entry name" value="IVS-encoded protein-like"/>
    <property type="match status" value="1"/>
</dbReference>
<dbReference type="InterPro" id="IPR036583">
    <property type="entry name" value="23S_rRNA_IVS_sf"/>
</dbReference>
<dbReference type="PIRSF" id="PIRSF035652">
    <property type="entry name" value="CHP02436"/>
    <property type="match status" value="1"/>
</dbReference>
<reference evidence="2" key="1">
    <citation type="submission" date="2017-09" db="EMBL/GenBank/DDBJ databases">
        <title>Depth-based differentiation of microbial function through sediment-hosted aquifers and enrichment of novel symbionts in the deep terrestrial subsurface.</title>
        <authorList>
            <person name="Probst A.J."/>
            <person name="Ladd B."/>
            <person name="Jarett J.K."/>
            <person name="Geller-Mcgrath D.E."/>
            <person name="Sieber C.M.K."/>
            <person name="Emerson J.B."/>
            <person name="Anantharaman K."/>
            <person name="Thomas B.C."/>
            <person name="Malmstrom R."/>
            <person name="Stieglmeier M."/>
            <person name="Klingl A."/>
            <person name="Woyke T."/>
            <person name="Ryan C.M."/>
            <person name="Banfield J.F."/>
        </authorList>
    </citation>
    <scope>NUCLEOTIDE SEQUENCE [LARGE SCALE GENOMIC DNA]</scope>
</reference>
<protein>
    <submittedName>
        <fullName evidence="1">Four helix bundle protein</fullName>
    </submittedName>
</protein>
<dbReference type="AlphaFoldDB" id="A0A2M7TCK5"/>
<gene>
    <name evidence="1" type="ORF">COY33_02215</name>
</gene>
<dbReference type="Proteomes" id="UP000229915">
    <property type="component" value="Unassembled WGS sequence"/>
</dbReference>
<dbReference type="InterPro" id="IPR012657">
    <property type="entry name" value="23S_rRNA-intervening_sequence"/>
</dbReference>
<dbReference type="EMBL" id="PFNK01000061">
    <property type="protein sequence ID" value="PIZ43021.1"/>
    <property type="molecule type" value="Genomic_DNA"/>
</dbReference>
<evidence type="ECO:0000313" key="2">
    <source>
        <dbReference type="Proteomes" id="UP000229915"/>
    </source>
</evidence>
<dbReference type="NCBIfam" id="TIGR02436">
    <property type="entry name" value="four helix bundle protein"/>
    <property type="match status" value="1"/>
</dbReference>
<dbReference type="PANTHER" id="PTHR38471:SF2">
    <property type="entry name" value="FOUR HELIX BUNDLE PROTEIN"/>
    <property type="match status" value="1"/>
</dbReference>
<proteinExistence type="predicted"/>
<accession>A0A2M7TCK5</accession>
<dbReference type="PANTHER" id="PTHR38471">
    <property type="entry name" value="FOUR HELIX BUNDLE PROTEIN"/>
    <property type="match status" value="1"/>
</dbReference>
<dbReference type="Gene3D" id="1.20.1440.60">
    <property type="entry name" value="23S rRNA-intervening sequence"/>
    <property type="match status" value="1"/>
</dbReference>
<evidence type="ECO:0000313" key="1">
    <source>
        <dbReference type="EMBL" id="PIZ43021.1"/>
    </source>
</evidence>
<sequence>MAQFENKKYDLEERTTKFSCDLIAFCKICPKNLVTIPIIDQLIRCGTSIGANYREANGASSRKDFQNKIYICKKEGKETMYWLELLGKSLDDESLKGKCRVLWSEAKELTLIFGKIAGSASRIN</sequence>